<gene>
    <name evidence="2" type="primary">EOG090X0HAI</name>
</gene>
<dbReference type="PANTHER" id="PTHR13410:SF9">
    <property type="entry name" value="PROTEIN PBDC1"/>
    <property type="match status" value="1"/>
</dbReference>
<dbReference type="InterPro" id="IPR023139">
    <property type="entry name" value="PBDC1-like_dom_sf"/>
</dbReference>
<dbReference type="AlphaFoldDB" id="A0A4Y7LS58"/>
<evidence type="ECO:0000259" key="1">
    <source>
        <dbReference type="Pfam" id="PF04669"/>
    </source>
</evidence>
<dbReference type="EMBL" id="LR000534">
    <property type="protein sequence ID" value="SVE70153.1"/>
    <property type="molecule type" value="mRNA"/>
</dbReference>
<dbReference type="InterPro" id="IPR021148">
    <property type="entry name" value="Polysacc_synth_dom"/>
</dbReference>
<reference evidence="2" key="1">
    <citation type="submission" date="2018-08" db="EMBL/GenBank/DDBJ databases">
        <authorList>
            <person name="Cornetti L."/>
        </authorList>
    </citation>
    <scope>NUCLEOTIDE SEQUENCE</scope>
    <source>
        <strain evidence="2">FI-BAL1-1</strain>
    </source>
</reference>
<accession>A0A4Y7LS58</accession>
<dbReference type="InterPro" id="IPR008476">
    <property type="entry name" value="PBDC1_metazoa/fungi"/>
</dbReference>
<dbReference type="GO" id="GO:0005737">
    <property type="term" value="C:cytoplasm"/>
    <property type="evidence" value="ECO:0007669"/>
    <property type="project" value="TreeGrafter"/>
</dbReference>
<dbReference type="PANTHER" id="PTHR13410">
    <property type="entry name" value="PROTEIN PBDC1"/>
    <property type="match status" value="1"/>
</dbReference>
<protein>
    <submittedName>
        <fullName evidence="2">EOG090X0HAI</fullName>
    </submittedName>
</protein>
<proteinExistence type="evidence at transcript level"/>
<dbReference type="Pfam" id="PF04669">
    <property type="entry name" value="PBDC1"/>
    <property type="match status" value="1"/>
</dbReference>
<name>A0A4Y7LS58_9CRUS</name>
<sequence length="188" mass="22107">MVPKARPAAPLKMKMMKTKDLLQSALTSNQFLTQMTEILDRPAEEFVNDNVIEELWAIKAFEHAEIYFNLLSSIDPKILRLTKFDDVIYKNFREQFPDLKVGLLREEELKSAQAKENWRPFCENYKLDVEDYNYGTLFRLDSSKEYSESNSVVVPRVQFLALELARNREGFNDSIRENFKPKKLKTRS</sequence>
<dbReference type="Gene3D" id="1.10.3560.10">
    <property type="entry name" value="yst0336 like domain"/>
    <property type="match status" value="1"/>
</dbReference>
<organism evidence="2">
    <name type="scientific">Eubosmina coregoni</name>
    <dbReference type="NCBI Taxonomy" id="186181"/>
    <lineage>
        <taxon>Eukaryota</taxon>
        <taxon>Metazoa</taxon>
        <taxon>Ecdysozoa</taxon>
        <taxon>Arthropoda</taxon>
        <taxon>Crustacea</taxon>
        <taxon>Branchiopoda</taxon>
        <taxon>Diplostraca</taxon>
        <taxon>Cladocera</taxon>
        <taxon>Anomopoda</taxon>
        <taxon>Bosminidae</taxon>
        <taxon>Eubosmina</taxon>
    </lineage>
</organism>
<feature type="domain" description="Polysaccharide biosynthesis" evidence="1">
    <location>
        <begin position="52"/>
        <end position="176"/>
    </location>
</feature>
<evidence type="ECO:0000313" key="2">
    <source>
        <dbReference type="EMBL" id="SVE70153.1"/>
    </source>
</evidence>